<reference evidence="1" key="1">
    <citation type="journal article" date="2014" name="Front. Microbiol.">
        <title>High frequency of phylogenetically diverse reductive dehalogenase-homologous genes in deep subseafloor sedimentary metagenomes.</title>
        <authorList>
            <person name="Kawai M."/>
            <person name="Futagami T."/>
            <person name="Toyoda A."/>
            <person name="Takaki Y."/>
            <person name="Nishi S."/>
            <person name="Hori S."/>
            <person name="Arai W."/>
            <person name="Tsubouchi T."/>
            <person name="Morono Y."/>
            <person name="Uchiyama I."/>
            <person name="Ito T."/>
            <person name="Fujiyama A."/>
            <person name="Inagaki F."/>
            <person name="Takami H."/>
        </authorList>
    </citation>
    <scope>NUCLEOTIDE SEQUENCE</scope>
    <source>
        <strain evidence="1">Expedition CK06-06</strain>
    </source>
</reference>
<proteinExistence type="predicted"/>
<accession>X1RSI7</accession>
<sequence length="64" mass="7121">MTVERLIELLRREYPQALVSIAAPKPLYASLPSQRGKYDLLCISGIDIAPETGAVHIICDRHDC</sequence>
<comment type="caution">
    <text evidence="1">The sequence shown here is derived from an EMBL/GenBank/DDBJ whole genome shotgun (WGS) entry which is preliminary data.</text>
</comment>
<gene>
    <name evidence="1" type="ORF">S12H4_26580</name>
</gene>
<dbReference type="AlphaFoldDB" id="X1RSI7"/>
<protein>
    <submittedName>
        <fullName evidence="1">Uncharacterized protein</fullName>
    </submittedName>
</protein>
<organism evidence="1">
    <name type="scientific">marine sediment metagenome</name>
    <dbReference type="NCBI Taxonomy" id="412755"/>
    <lineage>
        <taxon>unclassified sequences</taxon>
        <taxon>metagenomes</taxon>
        <taxon>ecological metagenomes</taxon>
    </lineage>
</organism>
<dbReference type="EMBL" id="BARW01015098">
    <property type="protein sequence ID" value="GAI83613.1"/>
    <property type="molecule type" value="Genomic_DNA"/>
</dbReference>
<name>X1RSI7_9ZZZZ</name>
<evidence type="ECO:0000313" key="1">
    <source>
        <dbReference type="EMBL" id="GAI83613.1"/>
    </source>
</evidence>